<dbReference type="InterPro" id="IPR036259">
    <property type="entry name" value="MFS_trans_sf"/>
</dbReference>
<dbReference type="EMBL" id="MK890668">
    <property type="protein sequence ID" value="QFR37173.1"/>
    <property type="molecule type" value="Genomic_DNA"/>
</dbReference>
<feature type="domain" description="Major facilitator superfamily (MFS) profile" evidence="7">
    <location>
        <begin position="14"/>
        <end position="464"/>
    </location>
</feature>
<evidence type="ECO:0000256" key="3">
    <source>
        <dbReference type="ARBA" id="ARBA00022692"/>
    </source>
</evidence>
<feature type="transmembrane region" description="Helical" evidence="6">
    <location>
        <begin position="412"/>
        <end position="434"/>
    </location>
</feature>
<dbReference type="Pfam" id="PF07690">
    <property type="entry name" value="MFS_1"/>
    <property type="match status" value="1"/>
</dbReference>
<keyword evidence="2" id="KW-0813">Transport</keyword>
<dbReference type="InterPro" id="IPR011701">
    <property type="entry name" value="MFS"/>
</dbReference>
<evidence type="ECO:0000256" key="2">
    <source>
        <dbReference type="ARBA" id="ARBA00022448"/>
    </source>
</evidence>
<feature type="transmembrane region" description="Helical" evidence="6">
    <location>
        <begin position="186"/>
        <end position="209"/>
    </location>
</feature>
<name>A0A5P8N932_9ASCO</name>
<feature type="transmembrane region" description="Helical" evidence="6">
    <location>
        <begin position="259"/>
        <end position="288"/>
    </location>
</feature>
<evidence type="ECO:0000256" key="4">
    <source>
        <dbReference type="ARBA" id="ARBA00022989"/>
    </source>
</evidence>
<evidence type="ECO:0000256" key="6">
    <source>
        <dbReference type="SAM" id="Phobius"/>
    </source>
</evidence>
<evidence type="ECO:0000313" key="8">
    <source>
        <dbReference type="EMBL" id="QFR37173.1"/>
    </source>
</evidence>
<keyword evidence="4 6" id="KW-1133">Transmembrane helix</keyword>
<feature type="transmembrane region" description="Helical" evidence="6">
    <location>
        <begin position="379"/>
        <end position="400"/>
    </location>
</feature>
<feature type="transmembrane region" description="Helical" evidence="6">
    <location>
        <begin position="124"/>
        <end position="146"/>
    </location>
</feature>
<feature type="transmembrane region" description="Helical" evidence="6">
    <location>
        <begin position="294"/>
        <end position="314"/>
    </location>
</feature>
<reference evidence="8" key="1">
    <citation type="journal article" date="2019" name="Front. Microbiol.">
        <title>An Overview of Genes From Cyberlindnera americana, a Symbiont Yeast Isolated From the Gut of the Bark Beetle Dendroctonus rhizophagus (Curculionidae: Scolytinae), Involved in the Detoxification Process Using Genome and Transcriptome Data.</title>
        <authorList>
            <person name="Soto-Robles L.V."/>
            <person name="Torres-Banda V."/>
            <person name="Rivera-Orduna F.N."/>
            <person name="Curiel-Quesada E."/>
            <person name="Hidalgo-Lara M.E."/>
            <person name="Zuniga G."/>
        </authorList>
    </citation>
    <scope>NUCLEOTIDE SEQUENCE</scope>
    <source>
        <strain evidence="8">ChDrAdgY46</strain>
    </source>
</reference>
<evidence type="ECO:0000256" key="1">
    <source>
        <dbReference type="ARBA" id="ARBA00004141"/>
    </source>
</evidence>
<dbReference type="SUPFAM" id="SSF103473">
    <property type="entry name" value="MFS general substrate transporter"/>
    <property type="match status" value="1"/>
</dbReference>
<proteinExistence type="predicted"/>
<dbReference type="PROSITE" id="PS50850">
    <property type="entry name" value="MFS"/>
    <property type="match status" value="1"/>
</dbReference>
<dbReference type="GO" id="GO:0022857">
    <property type="term" value="F:transmembrane transporter activity"/>
    <property type="evidence" value="ECO:0007669"/>
    <property type="project" value="InterPro"/>
</dbReference>
<dbReference type="GO" id="GO:0016020">
    <property type="term" value="C:membrane"/>
    <property type="evidence" value="ECO:0007669"/>
    <property type="project" value="UniProtKB-SubCell"/>
</dbReference>
<dbReference type="PANTHER" id="PTHR43791">
    <property type="entry name" value="PERMEASE-RELATED"/>
    <property type="match status" value="1"/>
</dbReference>
<keyword evidence="5 6" id="KW-0472">Membrane</keyword>
<sequence>MKDYDVAIDYLKPGVVDLNYDRILRKIDLRIMPIICAIYFFQFIDKALLNYSAVMGIKENLKGNEFANLGTIFNVAFIVGEPISGVLLQRFPLAKTFALFITCWAITLACHSACHTYASLMCVRVLLGFFESSTVISLISISGMYYSRNEQAKRIGIWASQAGFSTIFGGLLSFAFQFIHSKEFKSWQILFLVFGIFTLLFASVVLLFLPDNLVTANFLTEEEKQCVIEHIRENQTGVENKKFKWYQLRELLFKDKLTWIMFVLTITSQIVTGAVGTFSTTVVSTFGFSSKESALLQIPIGVIIMICCACPTWLISKYGHFTVIHISMYLPSVCGAGMLLSDGKFVQLFGLYLLYPGSCAITLLYCWNGVNTAGYTKRVFRSALTMVAFGVANIIGPQLFRADDYPHYTPAKLTILVTQAVSILLSAIVGWICFHENKSRGSQIEQYNFTDQTDIENRSFRYFW</sequence>
<dbReference type="AlphaFoldDB" id="A0A5P8N932"/>
<organism evidence="8">
    <name type="scientific">Cyberlindnera americana</name>
    <dbReference type="NCBI Taxonomy" id="36016"/>
    <lineage>
        <taxon>Eukaryota</taxon>
        <taxon>Fungi</taxon>
        <taxon>Dikarya</taxon>
        <taxon>Ascomycota</taxon>
        <taxon>Saccharomycotina</taxon>
        <taxon>Saccharomycetes</taxon>
        <taxon>Phaffomycetales</taxon>
        <taxon>Phaffomycetaceae</taxon>
        <taxon>Cyberlindnera</taxon>
    </lineage>
</organism>
<feature type="transmembrane region" description="Helical" evidence="6">
    <location>
        <begin position="158"/>
        <end position="180"/>
    </location>
</feature>
<feature type="transmembrane region" description="Helical" evidence="6">
    <location>
        <begin position="321"/>
        <end position="340"/>
    </location>
</feature>
<evidence type="ECO:0000256" key="5">
    <source>
        <dbReference type="ARBA" id="ARBA00023136"/>
    </source>
</evidence>
<feature type="transmembrane region" description="Helical" evidence="6">
    <location>
        <begin position="31"/>
        <end position="49"/>
    </location>
</feature>
<dbReference type="PANTHER" id="PTHR43791:SF40">
    <property type="entry name" value="THIAMINE PATHWAY TRANSPORTER THI73"/>
    <property type="match status" value="1"/>
</dbReference>
<feature type="transmembrane region" description="Helical" evidence="6">
    <location>
        <begin position="346"/>
        <end position="367"/>
    </location>
</feature>
<feature type="transmembrane region" description="Helical" evidence="6">
    <location>
        <begin position="97"/>
        <end position="118"/>
    </location>
</feature>
<comment type="subcellular location">
    <subcellularLocation>
        <location evidence="1">Membrane</location>
        <topology evidence="1">Multi-pass membrane protein</topology>
    </subcellularLocation>
</comment>
<feature type="transmembrane region" description="Helical" evidence="6">
    <location>
        <begin position="69"/>
        <end position="88"/>
    </location>
</feature>
<dbReference type="InterPro" id="IPR020846">
    <property type="entry name" value="MFS_dom"/>
</dbReference>
<accession>A0A5P8N932</accession>
<keyword evidence="3 6" id="KW-0812">Transmembrane</keyword>
<protein>
    <submittedName>
        <fullName evidence="8">MFS transporter</fullName>
    </submittedName>
</protein>
<evidence type="ECO:0000259" key="7">
    <source>
        <dbReference type="PROSITE" id="PS50850"/>
    </source>
</evidence>
<dbReference type="Gene3D" id="1.20.1250.20">
    <property type="entry name" value="MFS general substrate transporter like domains"/>
    <property type="match status" value="2"/>
</dbReference>
<gene>
    <name evidence="8" type="ORF">g5405</name>
</gene>